<evidence type="ECO:0000313" key="2">
    <source>
        <dbReference type="EMBL" id="VCU08393.1"/>
    </source>
</evidence>
<dbReference type="CDD" id="cd04301">
    <property type="entry name" value="NAT_SF"/>
    <property type="match status" value="1"/>
</dbReference>
<dbReference type="Pfam" id="PF00583">
    <property type="entry name" value="Acetyltransf_1"/>
    <property type="match status" value="1"/>
</dbReference>
<dbReference type="RefSeq" id="WP_129608505.1">
    <property type="nucleotide sequence ID" value="NZ_UWOC01000128.1"/>
</dbReference>
<dbReference type="Pfam" id="PF18014">
    <property type="entry name" value="Acetyltransf_18"/>
    <property type="match status" value="1"/>
</dbReference>
<evidence type="ECO:0000259" key="1">
    <source>
        <dbReference type="PROSITE" id="PS51186"/>
    </source>
</evidence>
<evidence type="ECO:0000313" key="3">
    <source>
        <dbReference type="Proteomes" id="UP000289200"/>
    </source>
</evidence>
<dbReference type="GO" id="GO:0016747">
    <property type="term" value="F:acyltransferase activity, transferring groups other than amino-acyl groups"/>
    <property type="evidence" value="ECO:0007669"/>
    <property type="project" value="InterPro"/>
</dbReference>
<organism evidence="2 3">
    <name type="scientific">Rhodoplanes serenus</name>
    <dbReference type="NCBI Taxonomy" id="200615"/>
    <lineage>
        <taxon>Bacteria</taxon>
        <taxon>Pseudomonadati</taxon>
        <taxon>Pseudomonadota</taxon>
        <taxon>Alphaproteobacteria</taxon>
        <taxon>Hyphomicrobiales</taxon>
        <taxon>Nitrobacteraceae</taxon>
        <taxon>Rhodoplanes</taxon>
    </lineage>
</organism>
<dbReference type="SUPFAM" id="SSF55729">
    <property type="entry name" value="Acyl-CoA N-acyltransferases (Nat)"/>
    <property type="match status" value="1"/>
</dbReference>
<comment type="caution">
    <text evidence="2">The sequence shown here is derived from an EMBL/GenBank/DDBJ whole genome shotgun (WGS) entry which is preliminary data.</text>
</comment>
<dbReference type="InterPro" id="IPR016181">
    <property type="entry name" value="Acyl_CoA_acyltransferase"/>
</dbReference>
<dbReference type="OrthoDB" id="8453373at2"/>
<name>A0A3S4DEK0_9BRAD</name>
<accession>A0A3S4DEK0</accession>
<gene>
    <name evidence="2" type="ORF">RHODGE_RHODGE_01565</name>
</gene>
<protein>
    <recommendedName>
        <fullName evidence="1">N-acetyltransferase domain-containing protein</fullName>
    </recommendedName>
</protein>
<reference evidence="3" key="1">
    <citation type="submission" date="2018-10" db="EMBL/GenBank/DDBJ databases">
        <authorList>
            <person name="Peiro R."/>
            <person name="Begona"/>
            <person name="Cbmso G."/>
            <person name="Lopez M."/>
            <person name="Gonzalez S."/>
            <person name="Sacristan E."/>
            <person name="Castillo E."/>
        </authorList>
    </citation>
    <scope>NUCLEOTIDE SEQUENCE [LARGE SCALE GENOMIC DNA]</scope>
</reference>
<dbReference type="Gene3D" id="3.40.630.30">
    <property type="match status" value="1"/>
</dbReference>
<dbReference type="Gene3D" id="3.40.630.90">
    <property type="match status" value="1"/>
</dbReference>
<dbReference type="PANTHER" id="PTHR47237">
    <property type="entry name" value="SLL0310 PROTEIN"/>
    <property type="match status" value="1"/>
</dbReference>
<dbReference type="PROSITE" id="PS51186">
    <property type="entry name" value="GNAT"/>
    <property type="match status" value="1"/>
</dbReference>
<dbReference type="InterPro" id="IPR052729">
    <property type="entry name" value="Acyl/Acetyltrans_Enzymes"/>
</dbReference>
<feature type="domain" description="N-acetyltransferase" evidence="1">
    <location>
        <begin position="7"/>
        <end position="164"/>
    </location>
</feature>
<proteinExistence type="predicted"/>
<sequence length="281" mass="30040">MGAIDLGAMTPLAPHETRAALALSDEARWNQTADDWTLFRTRGRVLAMRADDRLVATAALLPYAPLGEAPRIAWISMVLVTATWRRHGLASALLHRCIETAEAEGVTPLLDATPQGAAVYGPLGFVPVIDLVRLRRTRPATDERPGETAIDPAGRDVLLALDRRALAADRAALIDDILARPGTVLHARPGAACLVRAGRCARHIGPLYAEDEAAAADLLDAVIAREPGPLIVDLVARRADLRARLAAHGFVEERPLQRMVRGEAPRGDTAIAMAIAGPEFG</sequence>
<dbReference type="Proteomes" id="UP000289200">
    <property type="component" value="Unassembled WGS sequence"/>
</dbReference>
<keyword evidence="3" id="KW-1185">Reference proteome</keyword>
<dbReference type="EMBL" id="UWOC01000128">
    <property type="protein sequence ID" value="VCU08393.1"/>
    <property type="molecule type" value="Genomic_DNA"/>
</dbReference>
<dbReference type="PANTHER" id="PTHR47237:SF2">
    <property type="entry name" value="BLL4206 PROTEIN"/>
    <property type="match status" value="1"/>
</dbReference>
<dbReference type="InterPro" id="IPR041496">
    <property type="entry name" value="YitH/HolE_GNAT"/>
</dbReference>
<dbReference type="AlphaFoldDB" id="A0A3S4DEK0"/>
<dbReference type="InterPro" id="IPR000182">
    <property type="entry name" value="GNAT_dom"/>
</dbReference>